<dbReference type="InterPro" id="IPR036397">
    <property type="entry name" value="RNaseH_sf"/>
</dbReference>
<dbReference type="GO" id="GO:0003676">
    <property type="term" value="F:nucleic acid binding"/>
    <property type="evidence" value="ECO:0007669"/>
    <property type="project" value="InterPro"/>
</dbReference>
<dbReference type="PANTHER" id="PTHR37984:SF5">
    <property type="entry name" value="PROTEIN NYNRIN-LIKE"/>
    <property type="match status" value="1"/>
</dbReference>
<dbReference type="PANTHER" id="PTHR37984">
    <property type="entry name" value="PROTEIN CBG26694"/>
    <property type="match status" value="1"/>
</dbReference>
<dbReference type="Pfam" id="PF00665">
    <property type="entry name" value="rve"/>
    <property type="match status" value="1"/>
</dbReference>
<accession>A0AAW2R0N1</accession>
<dbReference type="Gene3D" id="3.30.420.10">
    <property type="entry name" value="Ribonuclease H-like superfamily/Ribonuclease H"/>
    <property type="match status" value="1"/>
</dbReference>
<dbReference type="EMBL" id="JACGWJ010000014">
    <property type="protein sequence ID" value="KAL0373880.1"/>
    <property type="molecule type" value="Genomic_DNA"/>
</dbReference>
<dbReference type="PROSITE" id="PS50994">
    <property type="entry name" value="INTEGRASE"/>
    <property type="match status" value="1"/>
</dbReference>
<reference evidence="2" key="2">
    <citation type="journal article" date="2024" name="Plant">
        <title>Genomic evolution and insights into agronomic trait innovations of Sesamum species.</title>
        <authorList>
            <person name="Miao H."/>
            <person name="Wang L."/>
            <person name="Qu L."/>
            <person name="Liu H."/>
            <person name="Sun Y."/>
            <person name="Le M."/>
            <person name="Wang Q."/>
            <person name="Wei S."/>
            <person name="Zheng Y."/>
            <person name="Lin W."/>
            <person name="Duan Y."/>
            <person name="Cao H."/>
            <person name="Xiong S."/>
            <person name="Wang X."/>
            <person name="Wei L."/>
            <person name="Li C."/>
            <person name="Ma Q."/>
            <person name="Ju M."/>
            <person name="Zhao R."/>
            <person name="Li G."/>
            <person name="Mu C."/>
            <person name="Tian Q."/>
            <person name="Mei H."/>
            <person name="Zhang T."/>
            <person name="Gao T."/>
            <person name="Zhang H."/>
        </authorList>
    </citation>
    <scope>NUCLEOTIDE SEQUENCE</scope>
    <source>
        <strain evidence="2">G02</strain>
    </source>
</reference>
<protein>
    <submittedName>
        <fullName evidence="2">Gag-Pol polyprotein</fullName>
    </submittedName>
</protein>
<organism evidence="2">
    <name type="scientific">Sesamum radiatum</name>
    <name type="common">Black benniseed</name>
    <dbReference type="NCBI Taxonomy" id="300843"/>
    <lineage>
        <taxon>Eukaryota</taxon>
        <taxon>Viridiplantae</taxon>
        <taxon>Streptophyta</taxon>
        <taxon>Embryophyta</taxon>
        <taxon>Tracheophyta</taxon>
        <taxon>Spermatophyta</taxon>
        <taxon>Magnoliopsida</taxon>
        <taxon>eudicotyledons</taxon>
        <taxon>Gunneridae</taxon>
        <taxon>Pentapetalae</taxon>
        <taxon>asterids</taxon>
        <taxon>lamiids</taxon>
        <taxon>Lamiales</taxon>
        <taxon>Pedaliaceae</taxon>
        <taxon>Sesamum</taxon>
    </lineage>
</organism>
<comment type="caution">
    <text evidence="2">The sequence shown here is derived from an EMBL/GenBank/DDBJ whole genome shotgun (WGS) entry which is preliminary data.</text>
</comment>
<reference evidence="2" key="1">
    <citation type="submission" date="2020-06" db="EMBL/GenBank/DDBJ databases">
        <authorList>
            <person name="Li T."/>
            <person name="Hu X."/>
            <person name="Zhang T."/>
            <person name="Song X."/>
            <person name="Zhang H."/>
            <person name="Dai N."/>
            <person name="Sheng W."/>
            <person name="Hou X."/>
            <person name="Wei L."/>
        </authorList>
    </citation>
    <scope>NUCLEOTIDE SEQUENCE</scope>
    <source>
        <strain evidence="2">G02</strain>
        <tissue evidence="2">Leaf</tissue>
    </source>
</reference>
<dbReference type="SUPFAM" id="SSF53098">
    <property type="entry name" value="Ribonuclease H-like"/>
    <property type="match status" value="1"/>
</dbReference>
<gene>
    <name evidence="2" type="ORF">Sradi_3303700</name>
</gene>
<dbReference type="InterPro" id="IPR001584">
    <property type="entry name" value="Integrase_cat-core"/>
</dbReference>
<evidence type="ECO:0000259" key="1">
    <source>
        <dbReference type="PROSITE" id="PS50994"/>
    </source>
</evidence>
<sequence length="192" mass="21736">MIRNFNTCPGNTHGTYSDRVLIRPVGIDILGPFPPAVAQKKFIVMAVEYFTKWVKAEALANITEKEMINFIWKNIICRFGIPRVLISDNSTQFQEKTITAWCKELKIQQNFTAVGNPQANGQTEVTNRTILQHLKTRLEGAKGSWVEELLGVLWAYRTTLRSSTSETPFYLVYGTEAIIPAKIGEETLRIAQ</sequence>
<dbReference type="InterPro" id="IPR050951">
    <property type="entry name" value="Retrovirus_Pol_polyprotein"/>
</dbReference>
<dbReference type="InterPro" id="IPR012337">
    <property type="entry name" value="RNaseH-like_sf"/>
</dbReference>
<dbReference type="AlphaFoldDB" id="A0AAW2R0N1"/>
<name>A0AAW2R0N1_SESRA</name>
<dbReference type="GO" id="GO:0015074">
    <property type="term" value="P:DNA integration"/>
    <property type="evidence" value="ECO:0007669"/>
    <property type="project" value="InterPro"/>
</dbReference>
<feature type="domain" description="Integrase catalytic" evidence="1">
    <location>
        <begin position="5"/>
        <end position="176"/>
    </location>
</feature>
<evidence type="ECO:0000313" key="2">
    <source>
        <dbReference type="EMBL" id="KAL0373880.1"/>
    </source>
</evidence>
<proteinExistence type="predicted"/>